<dbReference type="FunFam" id="1.10.10.60:FF:000220">
    <property type="entry name" value="DEK domain-containing chromatin associated protein"/>
    <property type="match status" value="1"/>
</dbReference>
<proteinExistence type="predicted"/>
<keyword evidence="2" id="KW-0805">Transcription regulation</keyword>
<organism evidence="6 7">
    <name type="scientific">Gelidibacter salicanalis</name>
    <dbReference type="NCBI Taxonomy" id="291193"/>
    <lineage>
        <taxon>Bacteria</taxon>
        <taxon>Pseudomonadati</taxon>
        <taxon>Bacteroidota</taxon>
        <taxon>Flavobacteriia</taxon>
        <taxon>Flavobacteriales</taxon>
        <taxon>Flavobacteriaceae</taxon>
        <taxon>Gelidibacter</taxon>
    </lineage>
</organism>
<dbReference type="AlphaFoldDB" id="A0A934NL67"/>
<comment type="caution">
    <text evidence="6">The sequence shown here is derived from an EMBL/GenBank/DDBJ whole genome shotgun (WGS) entry which is preliminary data.</text>
</comment>
<dbReference type="Gene3D" id="1.10.10.60">
    <property type="entry name" value="Homeodomain-like"/>
    <property type="match status" value="1"/>
</dbReference>
<feature type="non-terminal residue" evidence="6">
    <location>
        <position position="1"/>
    </location>
</feature>
<protein>
    <recommendedName>
        <fullName evidence="5">DEK-C domain-containing protein</fullName>
    </recommendedName>
</protein>
<evidence type="ECO:0000256" key="2">
    <source>
        <dbReference type="ARBA" id="ARBA00023015"/>
    </source>
</evidence>
<dbReference type="Proteomes" id="UP000662373">
    <property type="component" value="Unassembled WGS sequence"/>
</dbReference>
<accession>A0A934NL67</accession>
<sequence>VTKGKGESAEVGLPSKDELRKTITEILKKVDFNTATFSDILKKLEDRYKIDLTPRKSAIKIMIQEELTRLSKEDDDEG</sequence>
<evidence type="ECO:0000256" key="3">
    <source>
        <dbReference type="ARBA" id="ARBA00023125"/>
    </source>
</evidence>
<dbReference type="PANTHER" id="PTHR13468">
    <property type="entry name" value="DEK PROTEIN"/>
    <property type="match status" value="1"/>
</dbReference>
<dbReference type="PANTHER" id="PTHR13468:SF23">
    <property type="entry name" value="EXPRESSED PROTEIN"/>
    <property type="match status" value="1"/>
</dbReference>
<dbReference type="GO" id="GO:2000779">
    <property type="term" value="P:regulation of double-strand break repair"/>
    <property type="evidence" value="ECO:0007669"/>
    <property type="project" value="TreeGrafter"/>
</dbReference>
<gene>
    <name evidence="6" type="ORF">JEM65_22065</name>
</gene>
<keyword evidence="7" id="KW-1185">Reference proteome</keyword>
<dbReference type="SUPFAM" id="SSF109715">
    <property type="entry name" value="DEK C-terminal domain"/>
    <property type="match status" value="1"/>
</dbReference>
<evidence type="ECO:0000313" key="6">
    <source>
        <dbReference type="EMBL" id="MBJ7883304.1"/>
    </source>
</evidence>
<keyword evidence="3" id="KW-0238">DNA-binding</keyword>
<dbReference type="PROSITE" id="PS51998">
    <property type="entry name" value="DEK_C"/>
    <property type="match status" value="1"/>
</dbReference>
<dbReference type="GO" id="GO:0006325">
    <property type="term" value="P:chromatin organization"/>
    <property type="evidence" value="ECO:0007669"/>
    <property type="project" value="UniProtKB-KW"/>
</dbReference>
<reference evidence="6 7" key="1">
    <citation type="submission" date="2020-09" db="EMBL/GenBank/DDBJ databases">
        <title>Draft genome of Gelidibacter salicanalis PAMC21136.</title>
        <authorList>
            <person name="Park H."/>
        </authorList>
    </citation>
    <scope>NUCLEOTIDE SEQUENCE [LARGE SCALE GENOMIC DNA]</scope>
    <source>
        <strain evidence="6 7">PAMC21136</strain>
    </source>
</reference>
<keyword evidence="4" id="KW-0804">Transcription</keyword>
<evidence type="ECO:0000259" key="5">
    <source>
        <dbReference type="PROSITE" id="PS51998"/>
    </source>
</evidence>
<evidence type="ECO:0000313" key="7">
    <source>
        <dbReference type="Proteomes" id="UP000662373"/>
    </source>
</evidence>
<dbReference type="Pfam" id="PF08766">
    <property type="entry name" value="DEK_C"/>
    <property type="match status" value="1"/>
</dbReference>
<dbReference type="InterPro" id="IPR014876">
    <property type="entry name" value="DEK_C"/>
</dbReference>
<feature type="domain" description="DEK-C" evidence="5">
    <location>
        <begin position="13"/>
        <end position="68"/>
    </location>
</feature>
<dbReference type="InterPro" id="IPR044198">
    <property type="entry name" value="DEK"/>
</dbReference>
<feature type="non-terminal residue" evidence="6">
    <location>
        <position position="78"/>
    </location>
</feature>
<evidence type="ECO:0000256" key="1">
    <source>
        <dbReference type="ARBA" id="ARBA00022853"/>
    </source>
</evidence>
<dbReference type="GO" id="GO:0042393">
    <property type="term" value="F:histone binding"/>
    <property type="evidence" value="ECO:0007669"/>
    <property type="project" value="TreeGrafter"/>
</dbReference>
<name>A0A934NL67_9FLAO</name>
<evidence type="ECO:0000256" key="4">
    <source>
        <dbReference type="ARBA" id="ARBA00023163"/>
    </source>
</evidence>
<dbReference type="GO" id="GO:0003677">
    <property type="term" value="F:DNA binding"/>
    <property type="evidence" value="ECO:0007669"/>
    <property type="project" value="UniProtKB-KW"/>
</dbReference>
<keyword evidence="1" id="KW-0156">Chromatin regulator</keyword>
<dbReference type="EMBL" id="JAEHJZ010000599">
    <property type="protein sequence ID" value="MBJ7883304.1"/>
    <property type="molecule type" value="Genomic_DNA"/>
</dbReference>